<evidence type="ECO:0000313" key="2">
    <source>
        <dbReference type="EMBL" id="HJG36839.1"/>
    </source>
</evidence>
<reference evidence="2" key="2">
    <citation type="submission" date="2021-09" db="EMBL/GenBank/DDBJ databases">
        <authorList>
            <person name="Gilroy R."/>
        </authorList>
    </citation>
    <scope>NUCLEOTIDE SEQUENCE</scope>
    <source>
        <strain evidence="2">ChiHjej13B12-9602</strain>
    </source>
</reference>
<dbReference type="EMBL" id="DYUZ01000012">
    <property type="protein sequence ID" value="HJG36839.1"/>
    <property type="molecule type" value="Genomic_DNA"/>
</dbReference>
<protein>
    <submittedName>
        <fullName evidence="2">Uncharacterized protein</fullName>
    </submittedName>
</protein>
<comment type="caution">
    <text evidence="2">The sequence shown here is derived from an EMBL/GenBank/DDBJ whole genome shotgun (WGS) entry which is preliminary data.</text>
</comment>
<name>A0A921IVD2_9ACTN</name>
<sequence>MEAPVSATSQDGGAPSASGSPAGHEGPAHQMERRVAVLAPSEGAGDDVIVQAAKLLVDDLADAYAAYERMSSYQGDEAERTLFIKADGTPCRAAIAPCASNAMPDAGAVAAALGTPPHDAPGYDGAHVYLVVVSPSEDGTEALSKLGELSNSLRTYGIVHAGSVIVTHGDQIPALMRTPRLGMWRRPVAESIDSLIAAMRMGSTLGAPIIASPSRLWLRLRSLRCSKDRS</sequence>
<gene>
    <name evidence="2" type="ORF">K8V70_03100</name>
</gene>
<feature type="region of interest" description="Disordered" evidence="1">
    <location>
        <begin position="1"/>
        <end position="29"/>
    </location>
</feature>
<organism evidence="2 3">
    <name type="scientific">Enorma phocaeensis</name>
    <dbReference type="NCBI Taxonomy" id="1871019"/>
    <lineage>
        <taxon>Bacteria</taxon>
        <taxon>Bacillati</taxon>
        <taxon>Actinomycetota</taxon>
        <taxon>Coriobacteriia</taxon>
        <taxon>Coriobacteriales</taxon>
        <taxon>Coriobacteriaceae</taxon>
        <taxon>Enorma</taxon>
    </lineage>
</organism>
<reference evidence="2" key="1">
    <citation type="journal article" date="2021" name="PeerJ">
        <title>Extensive microbial diversity within the chicken gut microbiome revealed by metagenomics and culture.</title>
        <authorList>
            <person name="Gilroy R."/>
            <person name="Ravi A."/>
            <person name="Getino M."/>
            <person name="Pursley I."/>
            <person name="Horton D.L."/>
            <person name="Alikhan N.F."/>
            <person name="Baker D."/>
            <person name="Gharbi K."/>
            <person name="Hall N."/>
            <person name="Watson M."/>
            <person name="Adriaenssens E.M."/>
            <person name="Foster-Nyarko E."/>
            <person name="Jarju S."/>
            <person name="Secka A."/>
            <person name="Antonio M."/>
            <person name="Oren A."/>
            <person name="Chaudhuri R.R."/>
            <person name="La Ragione R."/>
            <person name="Hildebrand F."/>
            <person name="Pallen M.J."/>
        </authorList>
    </citation>
    <scope>NUCLEOTIDE SEQUENCE</scope>
    <source>
        <strain evidence="2">ChiHjej13B12-9602</strain>
    </source>
</reference>
<feature type="compositionally biased region" description="Low complexity" evidence="1">
    <location>
        <begin position="12"/>
        <end position="25"/>
    </location>
</feature>
<proteinExistence type="predicted"/>
<evidence type="ECO:0000256" key="1">
    <source>
        <dbReference type="SAM" id="MobiDB-lite"/>
    </source>
</evidence>
<dbReference type="Proteomes" id="UP000753256">
    <property type="component" value="Unassembled WGS sequence"/>
</dbReference>
<accession>A0A921IVD2</accession>
<feature type="compositionally biased region" description="Polar residues" evidence="1">
    <location>
        <begin position="1"/>
        <end position="11"/>
    </location>
</feature>
<dbReference type="AlphaFoldDB" id="A0A921IVD2"/>
<dbReference type="RefSeq" id="WP_273189242.1">
    <property type="nucleotide sequence ID" value="NZ_DYUZ01000012.1"/>
</dbReference>
<evidence type="ECO:0000313" key="3">
    <source>
        <dbReference type="Proteomes" id="UP000753256"/>
    </source>
</evidence>